<name>R9ABF6_9LEPT</name>
<comment type="caution">
    <text evidence="1">The sequence shown here is derived from an EMBL/GenBank/DDBJ whole genome shotgun (WGS) entry which is preliminary data.</text>
</comment>
<proteinExistence type="predicted"/>
<evidence type="ECO:0000313" key="1">
    <source>
        <dbReference type="EMBL" id="EOQ97525.1"/>
    </source>
</evidence>
<keyword evidence="2" id="KW-1185">Reference proteome</keyword>
<sequence length="42" mass="4879">MWYSSSSVKEELSDSIKKMPMHVRSKQTALDLSLLYTENQTD</sequence>
<accession>R9ABF6</accession>
<organism evidence="1 2">
    <name type="scientific">Leptospira wolbachii serovar Codice str. CDC</name>
    <dbReference type="NCBI Taxonomy" id="1218599"/>
    <lineage>
        <taxon>Bacteria</taxon>
        <taxon>Pseudomonadati</taxon>
        <taxon>Spirochaetota</taxon>
        <taxon>Spirochaetia</taxon>
        <taxon>Leptospirales</taxon>
        <taxon>Leptospiraceae</taxon>
        <taxon>Leptospira</taxon>
    </lineage>
</organism>
<gene>
    <name evidence="1" type="ORF">LEP1GSC195_0033</name>
</gene>
<reference evidence="1" key="1">
    <citation type="submission" date="2013-04" db="EMBL/GenBank/DDBJ databases">
        <authorList>
            <person name="Harkins D.M."/>
            <person name="Durkin A.S."/>
            <person name="Brinkac L.M."/>
            <person name="Haft D.H."/>
            <person name="Selengut J.D."/>
            <person name="Sanka R."/>
            <person name="DePew J."/>
            <person name="Purushe J."/>
            <person name="Galloway R.L."/>
            <person name="Vinetz J.M."/>
            <person name="Sutton G.G."/>
            <person name="Nierman W.C."/>
            <person name="Fouts D.E."/>
        </authorList>
    </citation>
    <scope>NUCLEOTIDE SEQUENCE [LARGE SCALE GENOMIC DNA]</scope>
    <source>
        <strain evidence="1">CDC</strain>
    </source>
</reference>
<dbReference type="EMBL" id="AOGZ02000013">
    <property type="protein sequence ID" value="EOQ97525.1"/>
    <property type="molecule type" value="Genomic_DNA"/>
</dbReference>
<dbReference type="Proteomes" id="UP000013984">
    <property type="component" value="Unassembled WGS sequence"/>
</dbReference>
<dbReference type="STRING" id="1218599.LEP1GSC195_0033"/>
<protein>
    <submittedName>
        <fullName evidence="1">Uncharacterized protein</fullName>
    </submittedName>
</protein>
<evidence type="ECO:0000313" key="2">
    <source>
        <dbReference type="Proteomes" id="UP000013984"/>
    </source>
</evidence>
<dbReference type="AlphaFoldDB" id="R9ABF6"/>